<proteinExistence type="predicted"/>
<feature type="compositionally biased region" description="Low complexity" evidence="2">
    <location>
        <begin position="219"/>
        <end position="236"/>
    </location>
</feature>
<dbReference type="Proteomes" id="UP000792457">
    <property type="component" value="Unassembled WGS sequence"/>
</dbReference>
<keyword evidence="6" id="KW-1185">Reference proteome</keyword>
<keyword evidence="1" id="KW-0175">Coiled coil</keyword>
<dbReference type="Pfam" id="PF21787">
    <property type="entry name" value="TNP-like_RNaseH_N"/>
    <property type="match status" value="1"/>
</dbReference>
<evidence type="ECO:0000256" key="1">
    <source>
        <dbReference type="SAM" id="Coils"/>
    </source>
</evidence>
<evidence type="ECO:0000256" key="2">
    <source>
        <dbReference type="SAM" id="MobiDB-lite"/>
    </source>
</evidence>
<name>A0A8K0KHS0_LADFU</name>
<feature type="compositionally biased region" description="Pro residues" evidence="2">
    <location>
        <begin position="195"/>
        <end position="206"/>
    </location>
</feature>
<dbReference type="OrthoDB" id="7474070at2759"/>
<dbReference type="InterPro" id="IPR048367">
    <property type="entry name" value="TNP-like_RNaseH_C"/>
</dbReference>
<dbReference type="Pfam" id="PF21789">
    <property type="entry name" value="TNP-like_RNaseH_C"/>
    <property type="match status" value="1"/>
</dbReference>
<feature type="region of interest" description="Disordered" evidence="2">
    <location>
        <begin position="142"/>
        <end position="174"/>
    </location>
</feature>
<gene>
    <name evidence="5" type="ORF">J437_LFUL015353</name>
</gene>
<dbReference type="InterPro" id="IPR048365">
    <property type="entry name" value="TNP-like_RNaseH_N"/>
</dbReference>
<evidence type="ECO:0008006" key="7">
    <source>
        <dbReference type="Google" id="ProtNLM"/>
    </source>
</evidence>
<evidence type="ECO:0000259" key="4">
    <source>
        <dbReference type="Pfam" id="PF21789"/>
    </source>
</evidence>
<protein>
    <recommendedName>
        <fullName evidence="7">Transposase</fullName>
    </recommendedName>
</protein>
<reference evidence="5" key="1">
    <citation type="submission" date="2013-04" db="EMBL/GenBank/DDBJ databases">
        <authorList>
            <person name="Qu J."/>
            <person name="Murali S.C."/>
            <person name="Bandaranaike D."/>
            <person name="Bellair M."/>
            <person name="Blankenburg K."/>
            <person name="Chao H."/>
            <person name="Dinh H."/>
            <person name="Doddapaneni H."/>
            <person name="Downs B."/>
            <person name="Dugan-Rocha S."/>
            <person name="Elkadiri S."/>
            <person name="Gnanaolivu R.D."/>
            <person name="Hernandez B."/>
            <person name="Javaid M."/>
            <person name="Jayaseelan J.C."/>
            <person name="Lee S."/>
            <person name="Li M."/>
            <person name="Ming W."/>
            <person name="Munidasa M."/>
            <person name="Muniz J."/>
            <person name="Nguyen L."/>
            <person name="Ongeri F."/>
            <person name="Osuji N."/>
            <person name="Pu L.-L."/>
            <person name="Puazo M."/>
            <person name="Qu C."/>
            <person name="Quiroz J."/>
            <person name="Raj R."/>
            <person name="Weissenberger G."/>
            <person name="Xin Y."/>
            <person name="Zou X."/>
            <person name="Han Y."/>
            <person name="Richards S."/>
            <person name="Worley K."/>
            <person name="Muzny D."/>
            <person name="Gibbs R."/>
        </authorList>
    </citation>
    <scope>NUCLEOTIDE SEQUENCE</scope>
    <source>
        <strain evidence="5">Sampled in the wild</strain>
    </source>
</reference>
<evidence type="ECO:0000313" key="5">
    <source>
        <dbReference type="EMBL" id="KAG8234563.1"/>
    </source>
</evidence>
<feature type="domain" description="Transposable element P transposase-like RNase H" evidence="3">
    <location>
        <begin position="356"/>
        <end position="480"/>
    </location>
</feature>
<evidence type="ECO:0000259" key="3">
    <source>
        <dbReference type="Pfam" id="PF21787"/>
    </source>
</evidence>
<accession>A0A8K0KHS0</accession>
<dbReference type="AlphaFoldDB" id="A0A8K0KHS0"/>
<organism evidence="5 6">
    <name type="scientific">Ladona fulva</name>
    <name type="common">Scarce chaser dragonfly</name>
    <name type="synonym">Libellula fulva</name>
    <dbReference type="NCBI Taxonomy" id="123851"/>
    <lineage>
        <taxon>Eukaryota</taxon>
        <taxon>Metazoa</taxon>
        <taxon>Ecdysozoa</taxon>
        <taxon>Arthropoda</taxon>
        <taxon>Hexapoda</taxon>
        <taxon>Insecta</taxon>
        <taxon>Pterygota</taxon>
        <taxon>Palaeoptera</taxon>
        <taxon>Odonata</taxon>
        <taxon>Epiprocta</taxon>
        <taxon>Anisoptera</taxon>
        <taxon>Libelluloidea</taxon>
        <taxon>Libellulidae</taxon>
        <taxon>Ladona</taxon>
    </lineage>
</organism>
<dbReference type="EMBL" id="KZ308828">
    <property type="protein sequence ID" value="KAG8234563.1"/>
    <property type="molecule type" value="Genomic_DNA"/>
</dbReference>
<feature type="compositionally biased region" description="Basic residues" evidence="2">
    <location>
        <begin position="238"/>
        <end position="247"/>
    </location>
</feature>
<feature type="domain" description="Transposable element P transposase-like RNase H C-terminal" evidence="4">
    <location>
        <begin position="656"/>
        <end position="688"/>
    </location>
</feature>
<comment type="caution">
    <text evidence="5">The sequence shown here is derived from an EMBL/GenBank/DDBJ whole genome shotgun (WGS) entry which is preliminary data.</text>
</comment>
<feature type="coiled-coil region" evidence="1">
    <location>
        <begin position="271"/>
        <end position="298"/>
    </location>
</feature>
<feature type="region of interest" description="Disordered" evidence="2">
    <location>
        <begin position="188"/>
        <end position="248"/>
    </location>
</feature>
<sequence>MQQLPGRKEKNYVVCSRKDGKKEKGPIQCVYTSIKIWQCSVKKKNDLEREKSDLEKELSLLKESVGFSTIVRKKTVPANTTHNVLSLVSTSNRFDALQTPGKCESVDPEKCDNVINPQNISKEAPSKSTGYNTVNSKYFWCKPKHSHDPSNSNKTCETSDTREPYISSTGNPRHNAYLIGDSMIKNVDTICHSSPSPPSSTPPPSTPSTLAHFSNPQVSLPSTSTTNTASSSSPLSHRTPKSSGKRLKLADIGMSRLVHCTPRKKLLYLFEKDKVKKLEKLRAAHEKLKAKAKTTNGSGKKPLSADHFLKSILSKPFVAFFQSQSQTLNKKPKGRRWIFGPCSRMLQRLLGSSPFSVGIHKKALANLIQALADKEPHNRLCLLLFDEMAIRHFDYKVASDTITGFEDHGILGESKKTAKYALVFMVWGLLQDCHGSPTNPERLKELLELVLRECSEAGLQMISTVCDTGSNNVKALKLIGSTVERRVINLAGQEFITIYDPPNLLKSTRNLFLKHDELQNIREAFEWDSRHAESRTLRKLTPIYIEPKGRSKLVITCMYSCRFLPSSALATSRFVWLVDNMFDSMNGGVQLDVGHRSVRKLVDSWEFLEDSSSYPEVPDINRPPTVTGWLTTLTAMEMIWDKVMAMKVKKLSTRRLNQDPLENFFGCLRAQCRSNRDPTMSSFIDAWKTCIFSGLPIGSTLKGTDCLEDGAELLSRFDEVLEEDRHELTPSSPISFSTPDVDISHPRGNAKDLCRFIAVEVLGKSTCRDCRKGLLDVLPHEDPDFDHLFVEVVGEEQHFVYPSEGLIRILSICRHFTIDLISRGPALLLRTSWLQQLKWALDVKSGALISTAFQNYSIWFLSYKFAHYQSFSSPKQTDPTRLREKIRNFSRNLFLKFINLAEDKNLPVLGIQSHSIKMVLERKRSKPDYSIYC</sequence>
<reference evidence="5" key="2">
    <citation type="submission" date="2017-10" db="EMBL/GenBank/DDBJ databases">
        <title>Ladona fulva Genome sequencing and assembly.</title>
        <authorList>
            <person name="Murali S."/>
            <person name="Richards S."/>
            <person name="Bandaranaike D."/>
            <person name="Bellair M."/>
            <person name="Blankenburg K."/>
            <person name="Chao H."/>
            <person name="Dinh H."/>
            <person name="Doddapaneni H."/>
            <person name="Dugan-Rocha S."/>
            <person name="Elkadiri S."/>
            <person name="Gnanaolivu R."/>
            <person name="Hernandez B."/>
            <person name="Skinner E."/>
            <person name="Javaid M."/>
            <person name="Lee S."/>
            <person name="Li M."/>
            <person name="Ming W."/>
            <person name="Munidasa M."/>
            <person name="Muniz J."/>
            <person name="Nguyen L."/>
            <person name="Hughes D."/>
            <person name="Osuji N."/>
            <person name="Pu L.-L."/>
            <person name="Puazo M."/>
            <person name="Qu C."/>
            <person name="Quiroz J."/>
            <person name="Raj R."/>
            <person name="Weissenberger G."/>
            <person name="Xin Y."/>
            <person name="Zou X."/>
            <person name="Han Y."/>
            <person name="Worley K."/>
            <person name="Muzny D."/>
            <person name="Gibbs R."/>
        </authorList>
    </citation>
    <scope>NUCLEOTIDE SEQUENCE</scope>
    <source>
        <strain evidence="5">Sampled in the wild</strain>
    </source>
</reference>
<evidence type="ECO:0000313" key="6">
    <source>
        <dbReference type="Proteomes" id="UP000792457"/>
    </source>
</evidence>